<reference evidence="1 2" key="1">
    <citation type="submission" date="2017-09" db="EMBL/GenBank/DDBJ databases">
        <title>WGS assembly of Aquilegia coerulea Goldsmith.</title>
        <authorList>
            <person name="Hodges S."/>
            <person name="Kramer E."/>
            <person name="Nordborg M."/>
            <person name="Tomkins J."/>
            <person name="Borevitz J."/>
            <person name="Derieg N."/>
            <person name="Yan J."/>
            <person name="Mihaltcheva S."/>
            <person name="Hayes R.D."/>
            <person name="Rokhsar D."/>
        </authorList>
    </citation>
    <scope>NUCLEOTIDE SEQUENCE [LARGE SCALE GENOMIC DNA]</scope>
    <source>
        <strain evidence="2">cv. Goldsmith</strain>
    </source>
</reference>
<gene>
    <name evidence="1" type="ORF">AQUCO_04400121v1</name>
</gene>
<dbReference type="EMBL" id="KZ305061">
    <property type="protein sequence ID" value="PIA32709.1"/>
    <property type="molecule type" value="Genomic_DNA"/>
</dbReference>
<dbReference type="InParanoid" id="A0A2G5CN90"/>
<dbReference type="Proteomes" id="UP000230069">
    <property type="component" value="Unassembled WGS sequence"/>
</dbReference>
<protein>
    <submittedName>
        <fullName evidence="1">Uncharacterized protein</fullName>
    </submittedName>
</protein>
<evidence type="ECO:0000313" key="1">
    <source>
        <dbReference type="EMBL" id="PIA32709.1"/>
    </source>
</evidence>
<proteinExistence type="predicted"/>
<accession>A0A2G5CN90</accession>
<evidence type="ECO:0000313" key="2">
    <source>
        <dbReference type="Proteomes" id="UP000230069"/>
    </source>
</evidence>
<dbReference type="AlphaFoldDB" id="A0A2G5CN90"/>
<organism evidence="1 2">
    <name type="scientific">Aquilegia coerulea</name>
    <name type="common">Rocky mountain columbine</name>
    <dbReference type="NCBI Taxonomy" id="218851"/>
    <lineage>
        <taxon>Eukaryota</taxon>
        <taxon>Viridiplantae</taxon>
        <taxon>Streptophyta</taxon>
        <taxon>Embryophyta</taxon>
        <taxon>Tracheophyta</taxon>
        <taxon>Spermatophyta</taxon>
        <taxon>Magnoliopsida</taxon>
        <taxon>Ranunculales</taxon>
        <taxon>Ranunculaceae</taxon>
        <taxon>Thalictroideae</taxon>
        <taxon>Aquilegia</taxon>
    </lineage>
</organism>
<keyword evidence="2" id="KW-1185">Reference proteome</keyword>
<sequence>MPSQTPRKPLLHTLPTYPDIHGPLIYTQRPLQASRLINGISKQSLKPLKGCNICVRAICSGAGLSGMSKEPQVRRRSFRIFEDQRIRTTLSELYGIKGQLIVYLRGFP</sequence>
<name>A0A2G5CN90_AQUCA</name>